<feature type="compositionally biased region" description="Polar residues" evidence="1">
    <location>
        <begin position="314"/>
        <end position="324"/>
    </location>
</feature>
<evidence type="ECO:0000313" key="4">
    <source>
        <dbReference type="Proteomes" id="UP000287166"/>
    </source>
</evidence>
<organism evidence="3 4">
    <name type="scientific">Sparassis crispa</name>
    <dbReference type="NCBI Taxonomy" id="139825"/>
    <lineage>
        <taxon>Eukaryota</taxon>
        <taxon>Fungi</taxon>
        <taxon>Dikarya</taxon>
        <taxon>Basidiomycota</taxon>
        <taxon>Agaricomycotina</taxon>
        <taxon>Agaricomycetes</taxon>
        <taxon>Polyporales</taxon>
        <taxon>Sparassidaceae</taxon>
        <taxon>Sparassis</taxon>
    </lineage>
</organism>
<reference evidence="3 4" key="1">
    <citation type="journal article" date="2018" name="Sci. Rep.">
        <title>Genome sequence of the cauliflower mushroom Sparassis crispa (Hanabiratake) and its association with beneficial usage.</title>
        <authorList>
            <person name="Kiyama R."/>
            <person name="Furutani Y."/>
            <person name="Kawaguchi K."/>
            <person name="Nakanishi T."/>
        </authorList>
    </citation>
    <scope>NUCLEOTIDE SEQUENCE [LARGE SCALE GENOMIC DNA]</scope>
</reference>
<dbReference type="OrthoDB" id="3188789at2759"/>
<gene>
    <name evidence="3" type="ORF">SCP_0404000</name>
</gene>
<protein>
    <recommendedName>
        <fullName evidence="5">MARVEL domain-containing protein</fullName>
    </recommendedName>
</protein>
<keyword evidence="4" id="KW-1185">Reference proteome</keyword>
<keyword evidence="2" id="KW-1133">Transmembrane helix</keyword>
<dbReference type="AlphaFoldDB" id="A0A401GIJ4"/>
<dbReference type="STRING" id="139825.A0A401GIJ4"/>
<feature type="transmembrane region" description="Helical" evidence="2">
    <location>
        <begin position="48"/>
        <end position="70"/>
    </location>
</feature>
<evidence type="ECO:0000256" key="2">
    <source>
        <dbReference type="SAM" id="Phobius"/>
    </source>
</evidence>
<comment type="caution">
    <text evidence="3">The sequence shown here is derived from an EMBL/GenBank/DDBJ whole genome shotgun (WGS) entry which is preliminary data.</text>
</comment>
<evidence type="ECO:0000313" key="3">
    <source>
        <dbReference type="EMBL" id="GBE82024.1"/>
    </source>
</evidence>
<keyword evidence="2" id="KW-0472">Membrane</keyword>
<sequence>MNMPSPIVILRLVFFASLFYLNSLALGIAAWNIAALKSYGIHAYGPPIFVIMNALILFFFLVVTTASAFVPTRWAPRIMFECGWTGILCILQLSSALDITISGPPSTCPSGAYKAACASSTILVAITWISSSLFTIYFLGLFSLAVTHSSIYPGIWATSVAAVPWFSETETTPVNDSRSSLDSFRDEKRKSFIYESPVFKGLTGAAHVPPQAAPSRILRPAKRVSSVYDNPVFGEYTGAADEEARTASFFSYVFVGPPRQISSPIPVLINNSGSDRPPWARAIETRRGLDKPFPSPTKEKLVPGPEREPVRLKSTWSDTTTASTPALPPKALTGPVRVAGKPNGRSGSGQYESLHQAIDLPVIVPSPSRVESYGMFPEDVDDPDLPIDTHSDRSEWTTADPSSLW</sequence>
<dbReference type="GeneID" id="38778941"/>
<feature type="transmembrane region" description="Helical" evidence="2">
    <location>
        <begin position="12"/>
        <end position="36"/>
    </location>
</feature>
<accession>A0A401GIJ4</accession>
<name>A0A401GIJ4_9APHY</name>
<proteinExistence type="predicted"/>
<dbReference type="Proteomes" id="UP000287166">
    <property type="component" value="Unassembled WGS sequence"/>
</dbReference>
<dbReference type="InParanoid" id="A0A401GIJ4"/>
<feature type="transmembrane region" description="Helical" evidence="2">
    <location>
        <begin position="122"/>
        <end position="146"/>
    </location>
</feature>
<dbReference type="RefSeq" id="XP_027612937.1">
    <property type="nucleotide sequence ID" value="XM_027757136.1"/>
</dbReference>
<feature type="compositionally biased region" description="Polar residues" evidence="1">
    <location>
        <begin position="396"/>
        <end position="405"/>
    </location>
</feature>
<dbReference type="EMBL" id="BFAD01000004">
    <property type="protein sequence ID" value="GBE82024.1"/>
    <property type="molecule type" value="Genomic_DNA"/>
</dbReference>
<feature type="region of interest" description="Disordered" evidence="1">
    <location>
        <begin position="287"/>
        <end position="350"/>
    </location>
</feature>
<feature type="region of interest" description="Disordered" evidence="1">
    <location>
        <begin position="373"/>
        <end position="405"/>
    </location>
</feature>
<evidence type="ECO:0008006" key="5">
    <source>
        <dbReference type="Google" id="ProtNLM"/>
    </source>
</evidence>
<keyword evidence="2" id="KW-0812">Transmembrane</keyword>
<feature type="compositionally biased region" description="Basic and acidic residues" evidence="1">
    <location>
        <begin position="297"/>
        <end position="311"/>
    </location>
</feature>
<evidence type="ECO:0000256" key="1">
    <source>
        <dbReference type="SAM" id="MobiDB-lite"/>
    </source>
</evidence>